<keyword evidence="3" id="KW-0804">Transcription</keyword>
<evidence type="ECO:0000259" key="4">
    <source>
        <dbReference type="PROSITE" id="PS50949"/>
    </source>
</evidence>
<evidence type="ECO:0000313" key="5">
    <source>
        <dbReference type="EMBL" id="GIN62205.1"/>
    </source>
</evidence>
<comment type="caution">
    <text evidence="5">The sequence shown here is derived from an EMBL/GenBank/DDBJ whole genome shotgun (WGS) entry which is preliminary data.</text>
</comment>
<dbReference type="CDD" id="cd07377">
    <property type="entry name" value="WHTH_GntR"/>
    <property type="match status" value="1"/>
</dbReference>
<dbReference type="GO" id="GO:0003677">
    <property type="term" value="F:DNA binding"/>
    <property type="evidence" value="ECO:0007669"/>
    <property type="project" value="UniProtKB-KW"/>
</dbReference>
<dbReference type="EMBL" id="BORC01000003">
    <property type="protein sequence ID" value="GIN62205.1"/>
    <property type="molecule type" value="Genomic_DNA"/>
</dbReference>
<dbReference type="Proteomes" id="UP000682111">
    <property type="component" value="Unassembled WGS sequence"/>
</dbReference>
<dbReference type="Pfam" id="PF00392">
    <property type="entry name" value="GntR"/>
    <property type="match status" value="1"/>
</dbReference>
<sequence>MEESQKLPSIRNLAKELKISVITAQRAYDELEREGFIYTVVGKGSYVASINKEMYRETKTKIVEEKLSEAIKHAKQAGLTEEELKGILNHLIEGDRVE</sequence>
<keyword evidence="1" id="KW-0805">Transcription regulation</keyword>
<evidence type="ECO:0000256" key="3">
    <source>
        <dbReference type="ARBA" id="ARBA00023163"/>
    </source>
</evidence>
<dbReference type="AlphaFoldDB" id="A0A919WHN4"/>
<organism evidence="5 6">
    <name type="scientific">Robertmurraya siralis</name>
    <dbReference type="NCBI Taxonomy" id="77777"/>
    <lineage>
        <taxon>Bacteria</taxon>
        <taxon>Bacillati</taxon>
        <taxon>Bacillota</taxon>
        <taxon>Bacilli</taxon>
        <taxon>Bacillales</taxon>
        <taxon>Bacillaceae</taxon>
        <taxon>Robertmurraya</taxon>
    </lineage>
</organism>
<evidence type="ECO:0000256" key="1">
    <source>
        <dbReference type="ARBA" id="ARBA00023015"/>
    </source>
</evidence>
<dbReference type="SUPFAM" id="SSF46785">
    <property type="entry name" value="Winged helix' DNA-binding domain"/>
    <property type="match status" value="1"/>
</dbReference>
<reference evidence="5" key="1">
    <citation type="submission" date="2021-03" db="EMBL/GenBank/DDBJ databases">
        <title>Antimicrobial resistance genes in bacteria isolated from Japanese honey, and their potential for conferring macrolide and lincosamide resistance in the American foulbrood pathogen Paenibacillus larvae.</title>
        <authorList>
            <person name="Okamoto M."/>
            <person name="Kumagai M."/>
            <person name="Kanamori H."/>
            <person name="Takamatsu D."/>
        </authorList>
    </citation>
    <scope>NUCLEOTIDE SEQUENCE</scope>
    <source>
        <strain evidence="5">J27TS8</strain>
    </source>
</reference>
<protein>
    <recommendedName>
        <fullName evidence="4">HTH gntR-type domain-containing protein</fullName>
    </recommendedName>
</protein>
<dbReference type="Gene3D" id="1.10.10.10">
    <property type="entry name" value="Winged helix-like DNA-binding domain superfamily/Winged helix DNA-binding domain"/>
    <property type="match status" value="1"/>
</dbReference>
<accession>A0A919WHN4</accession>
<evidence type="ECO:0000256" key="2">
    <source>
        <dbReference type="ARBA" id="ARBA00023125"/>
    </source>
</evidence>
<feature type="domain" description="HTH gntR-type" evidence="4">
    <location>
        <begin position="1"/>
        <end position="50"/>
    </location>
</feature>
<dbReference type="InterPro" id="IPR000524">
    <property type="entry name" value="Tscrpt_reg_HTH_GntR"/>
</dbReference>
<dbReference type="SMART" id="SM00345">
    <property type="entry name" value="HTH_GNTR"/>
    <property type="match status" value="1"/>
</dbReference>
<dbReference type="InterPro" id="IPR036390">
    <property type="entry name" value="WH_DNA-bd_sf"/>
</dbReference>
<name>A0A919WHN4_9BACI</name>
<dbReference type="PANTHER" id="PTHR38445:SF7">
    <property type="entry name" value="GNTR-FAMILY TRANSCRIPTIONAL REGULATOR"/>
    <property type="match status" value="1"/>
</dbReference>
<keyword evidence="6" id="KW-1185">Reference proteome</keyword>
<dbReference type="PROSITE" id="PS50949">
    <property type="entry name" value="HTH_GNTR"/>
    <property type="match status" value="1"/>
</dbReference>
<dbReference type="PANTHER" id="PTHR38445">
    <property type="entry name" value="HTH-TYPE TRANSCRIPTIONAL REPRESSOR YTRA"/>
    <property type="match status" value="1"/>
</dbReference>
<gene>
    <name evidence="5" type="ORF">J27TS8_21980</name>
</gene>
<dbReference type="GO" id="GO:0003700">
    <property type="term" value="F:DNA-binding transcription factor activity"/>
    <property type="evidence" value="ECO:0007669"/>
    <property type="project" value="InterPro"/>
</dbReference>
<proteinExistence type="predicted"/>
<evidence type="ECO:0000313" key="6">
    <source>
        <dbReference type="Proteomes" id="UP000682111"/>
    </source>
</evidence>
<dbReference type="InterPro" id="IPR036388">
    <property type="entry name" value="WH-like_DNA-bd_sf"/>
</dbReference>
<keyword evidence="2" id="KW-0238">DNA-binding</keyword>